<evidence type="ECO:0000313" key="5">
    <source>
        <dbReference type="EMBL" id="MCL1123792.1"/>
    </source>
</evidence>
<feature type="domain" description="Valyl-tRNA synthetase tRNA-binding arm" evidence="4">
    <location>
        <begin position="6"/>
        <end position="67"/>
    </location>
</feature>
<dbReference type="EMBL" id="JAKIKS010000012">
    <property type="protein sequence ID" value="MCL1123792.1"/>
    <property type="molecule type" value="Genomic_DNA"/>
</dbReference>
<dbReference type="Proteomes" id="UP001203423">
    <property type="component" value="Unassembled WGS sequence"/>
</dbReference>
<keyword evidence="1" id="KW-0547">Nucleotide-binding</keyword>
<evidence type="ECO:0000256" key="3">
    <source>
        <dbReference type="SAM" id="Coils"/>
    </source>
</evidence>
<accession>A0ABT0L8W4</accession>
<evidence type="ECO:0000259" key="4">
    <source>
        <dbReference type="Pfam" id="PF10458"/>
    </source>
</evidence>
<comment type="caution">
    <text evidence="5">The sequence shown here is derived from an EMBL/GenBank/DDBJ whole genome shotgun (WGS) entry which is preliminary data.</text>
</comment>
<sequence>MAGLIDVATEVAHIDKQLDKADSEFKRIEKTLSNQDFVAKAPEAVIETERVKQVEYQRDIDKLTEQKVELAKLES</sequence>
<dbReference type="RefSeq" id="WP_248939078.1">
    <property type="nucleotide sequence ID" value="NZ_JAKIKS010000012.1"/>
</dbReference>
<dbReference type="InterPro" id="IPR010978">
    <property type="entry name" value="tRNA-bd_arm"/>
</dbReference>
<evidence type="ECO:0000313" key="6">
    <source>
        <dbReference type="Proteomes" id="UP001203423"/>
    </source>
</evidence>
<evidence type="ECO:0000256" key="2">
    <source>
        <dbReference type="ARBA" id="ARBA00022840"/>
    </source>
</evidence>
<reference evidence="5 6" key="1">
    <citation type="submission" date="2022-01" db="EMBL/GenBank/DDBJ databases">
        <title>Whole genome-based taxonomy of the Shewanellaceae.</title>
        <authorList>
            <person name="Martin-Rodriguez A.J."/>
        </authorList>
    </citation>
    <scope>NUCLEOTIDE SEQUENCE [LARGE SCALE GENOMIC DNA]</scope>
    <source>
        <strain evidence="5 6">DSM 17177</strain>
    </source>
</reference>
<name>A0ABT0L8W4_9GAMM</name>
<dbReference type="InterPro" id="IPR037118">
    <property type="entry name" value="Val-tRNA_synth_C_sf"/>
</dbReference>
<gene>
    <name evidence="5" type="ORF">L2764_04655</name>
</gene>
<feature type="coiled-coil region" evidence="3">
    <location>
        <begin position="46"/>
        <end position="73"/>
    </location>
</feature>
<dbReference type="Pfam" id="PF10458">
    <property type="entry name" value="Val_tRNA-synt_C"/>
    <property type="match status" value="1"/>
</dbReference>
<keyword evidence="3" id="KW-0175">Coiled coil</keyword>
<organism evidence="5 6">
    <name type="scientific">Shewanella surugensis</name>
    <dbReference type="NCBI Taxonomy" id="212020"/>
    <lineage>
        <taxon>Bacteria</taxon>
        <taxon>Pseudomonadati</taxon>
        <taxon>Pseudomonadota</taxon>
        <taxon>Gammaproteobacteria</taxon>
        <taxon>Alteromonadales</taxon>
        <taxon>Shewanellaceae</taxon>
        <taxon>Shewanella</taxon>
    </lineage>
</organism>
<keyword evidence="6" id="KW-1185">Reference proteome</keyword>
<evidence type="ECO:0000256" key="1">
    <source>
        <dbReference type="ARBA" id="ARBA00022741"/>
    </source>
</evidence>
<proteinExistence type="predicted"/>
<dbReference type="InterPro" id="IPR019499">
    <property type="entry name" value="Val-tRNA_synth_tRNA-bd"/>
</dbReference>
<protein>
    <recommendedName>
        <fullName evidence="4">Valyl-tRNA synthetase tRNA-binding arm domain-containing protein</fullName>
    </recommendedName>
</protein>
<keyword evidence="2" id="KW-0067">ATP-binding</keyword>
<dbReference type="Gene3D" id="1.10.287.380">
    <property type="entry name" value="Valyl-tRNA synthetase, C-terminal domain"/>
    <property type="match status" value="1"/>
</dbReference>
<dbReference type="SUPFAM" id="SSF46589">
    <property type="entry name" value="tRNA-binding arm"/>
    <property type="match status" value="1"/>
</dbReference>